<proteinExistence type="predicted"/>
<gene>
    <name evidence="2" type="ORF">UC8_55320</name>
</gene>
<organism evidence="2 3">
    <name type="scientific">Roseimaritima ulvae</name>
    <dbReference type="NCBI Taxonomy" id="980254"/>
    <lineage>
        <taxon>Bacteria</taxon>
        <taxon>Pseudomonadati</taxon>
        <taxon>Planctomycetota</taxon>
        <taxon>Planctomycetia</taxon>
        <taxon>Pirellulales</taxon>
        <taxon>Pirellulaceae</taxon>
        <taxon>Roseimaritima</taxon>
    </lineage>
</organism>
<dbReference type="KEGG" id="rul:UC8_55320"/>
<reference evidence="2 3" key="1">
    <citation type="submission" date="2019-08" db="EMBL/GenBank/DDBJ databases">
        <title>Deep-cultivation of Planctomycetes and their phenomic and genomic characterization uncovers novel biology.</title>
        <authorList>
            <person name="Wiegand S."/>
            <person name="Jogler M."/>
            <person name="Boedeker C."/>
            <person name="Pinto D."/>
            <person name="Vollmers J."/>
            <person name="Rivas-Marin E."/>
            <person name="Kohn T."/>
            <person name="Peeters S.H."/>
            <person name="Heuer A."/>
            <person name="Rast P."/>
            <person name="Oberbeckmann S."/>
            <person name="Bunk B."/>
            <person name="Jeske O."/>
            <person name="Meyerdierks A."/>
            <person name="Storesund J.E."/>
            <person name="Kallscheuer N."/>
            <person name="Luecker S."/>
            <person name="Lage O.M."/>
            <person name="Pohl T."/>
            <person name="Merkel B.J."/>
            <person name="Hornburger P."/>
            <person name="Mueller R.-W."/>
            <person name="Bruemmer F."/>
            <person name="Labrenz M."/>
            <person name="Spormann A.M."/>
            <person name="Op den Camp H."/>
            <person name="Overmann J."/>
            <person name="Amann R."/>
            <person name="Jetten M.S.M."/>
            <person name="Mascher T."/>
            <person name="Medema M.H."/>
            <person name="Devos D.P."/>
            <person name="Kaster A.-K."/>
            <person name="Ovreas L."/>
            <person name="Rohde M."/>
            <person name="Galperin M.Y."/>
            <person name="Jogler C."/>
        </authorList>
    </citation>
    <scope>NUCLEOTIDE SEQUENCE [LARGE SCALE GENOMIC DNA]</scope>
    <source>
        <strain evidence="2 3">UC8</strain>
    </source>
</reference>
<dbReference type="InterPro" id="IPR050696">
    <property type="entry name" value="FtsA/MreB"/>
</dbReference>
<dbReference type="PANTHER" id="PTHR32432:SF3">
    <property type="entry name" value="ETHANOLAMINE UTILIZATION PROTEIN EUTJ"/>
    <property type="match status" value="1"/>
</dbReference>
<evidence type="ECO:0000313" key="3">
    <source>
        <dbReference type="Proteomes" id="UP000325286"/>
    </source>
</evidence>
<accession>A0A5B9QZH0</accession>
<dbReference type="PANTHER" id="PTHR32432">
    <property type="entry name" value="CELL DIVISION PROTEIN FTSA-RELATED"/>
    <property type="match status" value="1"/>
</dbReference>
<dbReference type="Gene3D" id="3.30.420.40">
    <property type="match status" value="2"/>
</dbReference>
<protein>
    <submittedName>
        <fullName evidence="2">Competence protein A</fullName>
    </submittedName>
</protein>
<feature type="region of interest" description="Disordered" evidence="1">
    <location>
        <begin position="1"/>
        <end position="23"/>
    </location>
</feature>
<name>A0A5B9QZH0_9BACT</name>
<dbReference type="EMBL" id="CP042914">
    <property type="protein sequence ID" value="QEG43482.1"/>
    <property type="molecule type" value="Genomic_DNA"/>
</dbReference>
<dbReference type="AlphaFoldDB" id="A0A5B9QZH0"/>
<sequence length="378" mass="41296">MKSGPAMQTMQTSPATRPASPRSWNLRPAGYGYIGIDIGFHAIQIAQLAQRHGRPRPTAQWQLPLAPEHRPADADGLRATMQYLRSEWPELRKMFRGNRVALTLPMHLTPLRTLEIPTGTEAEMQTMIREELCDERGTKGPFTFASWEAHRGENDLATITAVAVDNEISQVVYSQLLLCGLECHVLDCRPCVLARALVHRTLGPDGDASSVPCAILDFGGQSSQLYFCRDGQPRFCRTLSDSALLPVHRHLQTRLQLSMLESELLLSEVGLAELHTSGTLAPTIGPLIAPAIDHLAEEVQRTLNYTSSQYADQHPERLWVFGAGAEIRDLAPYLAAQLAIDVELWQPASAATAALGHPAVFATAASLSATPLEGSSCK</sequence>
<feature type="compositionally biased region" description="Polar residues" evidence="1">
    <location>
        <begin position="1"/>
        <end position="15"/>
    </location>
</feature>
<dbReference type="SUPFAM" id="SSF53067">
    <property type="entry name" value="Actin-like ATPase domain"/>
    <property type="match status" value="1"/>
</dbReference>
<dbReference type="RefSeq" id="WP_068129684.1">
    <property type="nucleotide sequence ID" value="NZ_CP042914.1"/>
</dbReference>
<dbReference type="Gene3D" id="3.30.1490.300">
    <property type="match status" value="1"/>
</dbReference>
<dbReference type="InterPro" id="IPR043129">
    <property type="entry name" value="ATPase_NBD"/>
</dbReference>
<evidence type="ECO:0000313" key="2">
    <source>
        <dbReference type="EMBL" id="QEG43482.1"/>
    </source>
</evidence>
<keyword evidence="3" id="KW-1185">Reference proteome</keyword>
<dbReference type="Proteomes" id="UP000325286">
    <property type="component" value="Chromosome"/>
</dbReference>
<evidence type="ECO:0000256" key="1">
    <source>
        <dbReference type="SAM" id="MobiDB-lite"/>
    </source>
</evidence>
<dbReference type="OrthoDB" id="9773403at2"/>